<feature type="region of interest" description="Disordered" evidence="1">
    <location>
        <begin position="57"/>
        <end position="79"/>
    </location>
</feature>
<dbReference type="AlphaFoldDB" id="A0A3P7R2H4"/>
<keyword evidence="3" id="KW-1185">Reference proteome</keyword>
<protein>
    <submittedName>
        <fullName evidence="2">Uncharacterized protein</fullName>
    </submittedName>
</protein>
<organism evidence="2 3">
    <name type="scientific">Cylicostephanus goldi</name>
    <name type="common">Nematode worm</name>
    <dbReference type="NCBI Taxonomy" id="71465"/>
    <lineage>
        <taxon>Eukaryota</taxon>
        <taxon>Metazoa</taxon>
        <taxon>Ecdysozoa</taxon>
        <taxon>Nematoda</taxon>
        <taxon>Chromadorea</taxon>
        <taxon>Rhabditida</taxon>
        <taxon>Rhabditina</taxon>
        <taxon>Rhabditomorpha</taxon>
        <taxon>Strongyloidea</taxon>
        <taxon>Strongylidae</taxon>
        <taxon>Cylicostephanus</taxon>
    </lineage>
</organism>
<name>A0A3P7R2H4_CYLGO</name>
<feature type="compositionally biased region" description="Basic and acidic residues" evidence="1">
    <location>
        <begin position="68"/>
        <end position="77"/>
    </location>
</feature>
<sequence>MAGGLMGMAVDLAVTGKDWLEMATSQAEITSATVYLAVVFMHRLEALQTQSEVGLGLRGKQGRVSGDSSRRCADRNSRRMSRMHNTTWVWCY</sequence>
<gene>
    <name evidence="2" type="ORF">CGOC_LOCUS13668</name>
</gene>
<proteinExistence type="predicted"/>
<evidence type="ECO:0000313" key="3">
    <source>
        <dbReference type="Proteomes" id="UP000271889"/>
    </source>
</evidence>
<dbReference type="EMBL" id="UYRV01133890">
    <property type="protein sequence ID" value="VDN38242.1"/>
    <property type="molecule type" value="Genomic_DNA"/>
</dbReference>
<evidence type="ECO:0000313" key="2">
    <source>
        <dbReference type="EMBL" id="VDN38242.1"/>
    </source>
</evidence>
<accession>A0A3P7R2H4</accession>
<reference evidence="2 3" key="1">
    <citation type="submission" date="2018-11" db="EMBL/GenBank/DDBJ databases">
        <authorList>
            <consortium name="Pathogen Informatics"/>
        </authorList>
    </citation>
    <scope>NUCLEOTIDE SEQUENCE [LARGE SCALE GENOMIC DNA]</scope>
</reference>
<dbReference type="Proteomes" id="UP000271889">
    <property type="component" value="Unassembled WGS sequence"/>
</dbReference>
<evidence type="ECO:0000256" key="1">
    <source>
        <dbReference type="SAM" id="MobiDB-lite"/>
    </source>
</evidence>